<dbReference type="SMART" id="SM00530">
    <property type="entry name" value="HTH_XRE"/>
    <property type="match status" value="1"/>
</dbReference>
<dbReference type="EMBL" id="BNAO01000001">
    <property type="protein sequence ID" value="GHG60531.1"/>
    <property type="molecule type" value="Genomic_DNA"/>
</dbReference>
<organism evidence="2 3">
    <name type="scientific">Alishewanella longhuensis</name>
    <dbReference type="NCBI Taxonomy" id="1091037"/>
    <lineage>
        <taxon>Bacteria</taxon>
        <taxon>Pseudomonadati</taxon>
        <taxon>Pseudomonadota</taxon>
        <taxon>Gammaproteobacteria</taxon>
        <taxon>Alteromonadales</taxon>
        <taxon>Alteromonadaceae</taxon>
        <taxon>Alishewanella</taxon>
    </lineage>
</organism>
<dbReference type="InterPro" id="IPR001387">
    <property type="entry name" value="Cro/C1-type_HTH"/>
</dbReference>
<keyword evidence="3" id="KW-1185">Reference proteome</keyword>
<sequence>MIKDRKNTALASHTDPETARFELKHQLVAKMLAGETTLGEVARILRHQGLQLSQTEVCKITGLSRQVISDIENDQGNPRLDSLRSYFKLLGLELAVLPRQRSELQPLLQAVSKA</sequence>
<accession>A0ABQ3KY39</accession>
<dbReference type="InterPro" id="IPR010982">
    <property type="entry name" value="Lambda_DNA-bd_dom_sf"/>
</dbReference>
<evidence type="ECO:0000259" key="1">
    <source>
        <dbReference type="PROSITE" id="PS50943"/>
    </source>
</evidence>
<dbReference type="CDD" id="cd00093">
    <property type="entry name" value="HTH_XRE"/>
    <property type="match status" value="1"/>
</dbReference>
<name>A0ABQ3KY39_9ALTE</name>
<dbReference type="SUPFAM" id="SSF47413">
    <property type="entry name" value="lambda repressor-like DNA-binding domains"/>
    <property type="match status" value="1"/>
</dbReference>
<dbReference type="Pfam" id="PF01381">
    <property type="entry name" value="HTH_3"/>
    <property type="match status" value="1"/>
</dbReference>
<dbReference type="Proteomes" id="UP000659697">
    <property type="component" value="Unassembled WGS sequence"/>
</dbReference>
<dbReference type="RefSeq" id="WP_189429617.1">
    <property type="nucleotide sequence ID" value="NZ_BNAO01000001.1"/>
</dbReference>
<evidence type="ECO:0000313" key="2">
    <source>
        <dbReference type="EMBL" id="GHG60531.1"/>
    </source>
</evidence>
<dbReference type="PROSITE" id="PS50943">
    <property type="entry name" value="HTH_CROC1"/>
    <property type="match status" value="1"/>
</dbReference>
<protein>
    <recommendedName>
        <fullName evidence="1">HTH cro/C1-type domain-containing protein</fullName>
    </recommendedName>
</protein>
<reference evidence="3" key="1">
    <citation type="journal article" date="2019" name="Int. J. Syst. Evol. Microbiol.">
        <title>The Global Catalogue of Microorganisms (GCM) 10K type strain sequencing project: providing services to taxonomists for standard genome sequencing and annotation.</title>
        <authorList>
            <consortium name="The Broad Institute Genomics Platform"/>
            <consortium name="The Broad Institute Genome Sequencing Center for Infectious Disease"/>
            <person name="Wu L."/>
            <person name="Ma J."/>
        </authorList>
    </citation>
    <scope>NUCLEOTIDE SEQUENCE [LARGE SCALE GENOMIC DNA]</scope>
    <source>
        <strain evidence="3">CGMCC 1.7003</strain>
    </source>
</reference>
<gene>
    <name evidence="2" type="ORF">GCM10010919_04060</name>
</gene>
<dbReference type="Gene3D" id="1.10.260.40">
    <property type="entry name" value="lambda repressor-like DNA-binding domains"/>
    <property type="match status" value="1"/>
</dbReference>
<proteinExistence type="predicted"/>
<feature type="domain" description="HTH cro/C1-type" evidence="1">
    <location>
        <begin position="52"/>
        <end position="97"/>
    </location>
</feature>
<comment type="caution">
    <text evidence="2">The sequence shown here is derived from an EMBL/GenBank/DDBJ whole genome shotgun (WGS) entry which is preliminary data.</text>
</comment>
<evidence type="ECO:0000313" key="3">
    <source>
        <dbReference type="Proteomes" id="UP000659697"/>
    </source>
</evidence>